<organism evidence="1 2">
    <name type="scientific">Tenuifilum thalassicum</name>
    <dbReference type="NCBI Taxonomy" id="2590900"/>
    <lineage>
        <taxon>Bacteria</taxon>
        <taxon>Pseudomonadati</taxon>
        <taxon>Bacteroidota</taxon>
        <taxon>Bacteroidia</taxon>
        <taxon>Bacteroidales</taxon>
        <taxon>Tenuifilaceae</taxon>
        <taxon>Tenuifilum</taxon>
    </lineage>
</organism>
<evidence type="ECO:0000313" key="2">
    <source>
        <dbReference type="Proteomes" id="UP000500961"/>
    </source>
</evidence>
<evidence type="ECO:0000313" key="1">
    <source>
        <dbReference type="EMBL" id="QKG80993.1"/>
    </source>
</evidence>
<dbReference type="Pfam" id="PF02620">
    <property type="entry name" value="YceD"/>
    <property type="match status" value="1"/>
</dbReference>
<dbReference type="Proteomes" id="UP000500961">
    <property type="component" value="Chromosome"/>
</dbReference>
<name>A0A7D3Y173_9BACT</name>
<dbReference type="EMBL" id="CP041345">
    <property type="protein sequence ID" value="QKG80993.1"/>
    <property type="molecule type" value="Genomic_DNA"/>
</dbReference>
<dbReference type="AlphaFoldDB" id="A0A7D3Y173"/>
<accession>A0A7D3Y173</accession>
<reference evidence="1 2" key="1">
    <citation type="submission" date="2019-07" db="EMBL/GenBank/DDBJ databases">
        <title>Thalassofilum flectens gen. nov., sp. nov., a novel moderate thermophilic anaerobe from a shallow sea hot spring in Kunashir Island (Russia), representing a new family in the order Bacteroidales, and proposal of Thalassofilacea fam. nov.</title>
        <authorList>
            <person name="Kochetkova T.V."/>
            <person name="Podosokorskaya O.A."/>
            <person name="Novikov A."/>
            <person name="Elcheninov A.G."/>
            <person name="Toshchakov S.V."/>
            <person name="Kublanov I.V."/>
        </authorList>
    </citation>
    <scope>NUCLEOTIDE SEQUENCE [LARGE SCALE GENOMIC DNA]</scope>
    <source>
        <strain evidence="1 2">38-H</strain>
    </source>
</reference>
<keyword evidence="2" id="KW-1185">Reference proteome</keyword>
<dbReference type="KEGG" id="ttz:FHG85_12210"/>
<dbReference type="InterPro" id="IPR003772">
    <property type="entry name" value="YceD"/>
</dbReference>
<gene>
    <name evidence="1" type="ORF">FHG85_12210</name>
</gene>
<protein>
    <submittedName>
        <fullName evidence="1">DUF177 domain-containing protein</fullName>
    </submittedName>
</protein>
<sequence length="176" mass="20583">MGTVLKAYTISFKGLKLGKHSFDFEVNNDFFSEFPEGEIREGALNAKVKMNKQENLLEFDIVIKGEVKVTCDRCLEQFFLPVQYKGFLLAKITSEEMEDEADIMYLTEDDHEINLARYLYESIHLSLPIKRYHGLNGTSIDDCDQEMLKYIHFEEEQEVEVDPRWEALKKLLDNNN</sequence>
<dbReference type="RefSeq" id="WP_173076306.1">
    <property type="nucleotide sequence ID" value="NZ_CP041345.1"/>
</dbReference>
<proteinExistence type="predicted"/>